<evidence type="ECO:0000313" key="3">
    <source>
        <dbReference type="Proteomes" id="UP000004038"/>
    </source>
</evidence>
<gene>
    <name evidence="2" type="ORF">SM0020_06547</name>
</gene>
<evidence type="ECO:0000256" key="1">
    <source>
        <dbReference type="SAM" id="MobiDB-lite"/>
    </source>
</evidence>
<dbReference type="InterPro" id="IPR009057">
    <property type="entry name" value="Homeodomain-like_sf"/>
</dbReference>
<proteinExistence type="predicted"/>
<dbReference type="SUPFAM" id="SSF46689">
    <property type="entry name" value="Homeodomain-like"/>
    <property type="match status" value="1"/>
</dbReference>
<dbReference type="AlphaFoldDB" id="H0FVU9"/>
<name>H0FVU9_RHIML</name>
<protein>
    <recommendedName>
        <fullName evidence="4">Transposase</fullName>
    </recommendedName>
</protein>
<organism evidence="2 3">
    <name type="scientific">Sinorhizobium meliloti CCNWSX0020</name>
    <dbReference type="NCBI Taxonomy" id="1107881"/>
    <lineage>
        <taxon>Bacteria</taxon>
        <taxon>Pseudomonadati</taxon>
        <taxon>Pseudomonadota</taxon>
        <taxon>Alphaproteobacteria</taxon>
        <taxon>Hyphomicrobiales</taxon>
        <taxon>Rhizobiaceae</taxon>
        <taxon>Sinorhizobium/Ensifer group</taxon>
        <taxon>Sinorhizobium</taxon>
    </lineage>
</organism>
<reference evidence="2 3" key="1">
    <citation type="journal article" date="2012" name="J. Bacteriol.">
        <title>Draft Genome Sequence of Sinorhizobium meliloti CCNWSX0020, a Nitrogen-Fixing Symbiont with Copper Tolerance Capability Isolated from Lead-Zinc Mine Tailings.</title>
        <authorList>
            <person name="Li Z."/>
            <person name="Ma Z."/>
            <person name="Hao X."/>
            <person name="Wei G."/>
        </authorList>
    </citation>
    <scope>NUCLEOTIDE SEQUENCE [LARGE SCALE GENOMIC DNA]</scope>
    <source>
        <strain evidence="2 3">CCNWSX0020</strain>
    </source>
</reference>
<dbReference type="Proteomes" id="UP000004038">
    <property type="component" value="Unassembled WGS sequence"/>
</dbReference>
<sequence length="142" mass="15206">MMARPLSLDLRQRVADALAGGMTVRAAALRFGISAATAVRIGQRERSGRGLAPAKMGGHVKPMLRGAAADEVHRRLAAKPDWTVRALAADLKAAGIDVSHDTVWRFLRREGKTFKKDADRQRAGQAEGGALPKPLEDPSTST</sequence>
<accession>H0FVU9</accession>
<dbReference type="RefSeq" id="WP_003526855.1">
    <property type="nucleotide sequence ID" value="NZ_AGVV01000008.1"/>
</dbReference>
<feature type="region of interest" description="Disordered" evidence="1">
    <location>
        <begin position="114"/>
        <end position="142"/>
    </location>
</feature>
<evidence type="ECO:0000313" key="2">
    <source>
        <dbReference type="EMBL" id="EHK78811.1"/>
    </source>
</evidence>
<dbReference type="EMBL" id="AGVV01000008">
    <property type="protein sequence ID" value="EHK78811.1"/>
    <property type="molecule type" value="Genomic_DNA"/>
</dbReference>
<dbReference type="PATRIC" id="fig|1107881.3.peg.1310"/>
<evidence type="ECO:0008006" key="4">
    <source>
        <dbReference type="Google" id="ProtNLM"/>
    </source>
</evidence>